<evidence type="ECO:0000256" key="6">
    <source>
        <dbReference type="SAM" id="Phobius"/>
    </source>
</evidence>
<comment type="similarity">
    <text evidence="2">Belongs to the ripply family.</text>
</comment>
<proteinExistence type="inferred from homology"/>
<dbReference type="Ensembl" id="ENSGMOT00000024230.1">
    <property type="protein sequence ID" value="ENSGMOP00000065493.1"/>
    <property type="gene ID" value="ENSGMOG00000034681.1"/>
</dbReference>
<dbReference type="GeneTree" id="ENSGT00980000202662"/>
<sequence length="107" mass="12151">MNPTVYCPDSQHPVRRSQWFSFFINCCSPSLLLLCRLYWPKSKCFDYLYQDAEVLLSNYPVQATICLYQEGGSGDEGSSGDEESSGDECSSWGELSDEEEDFEMGMN</sequence>
<feature type="compositionally biased region" description="Acidic residues" evidence="5">
    <location>
        <begin position="95"/>
        <end position="107"/>
    </location>
</feature>
<evidence type="ECO:0000256" key="3">
    <source>
        <dbReference type="ARBA" id="ARBA00022473"/>
    </source>
</evidence>
<accession>A0A8C5FVY1</accession>
<dbReference type="GO" id="GO:0009880">
    <property type="term" value="P:embryonic pattern specification"/>
    <property type="evidence" value="ECO:0007669"/>
    <property type="project" value="TreeGrafter"/>
</dbReference>
<reference evidence="7" key="1">
    <citation type="submission" date="2025-08" db="UniProtKB">
        <authorList>
            <consortium name="Ensembl"/>
        </authorList>
    </citation>
    <scope>IDENTIFICATION</scope>
</reference>
<keyword evidence="8" id="KW-1185">Reference proteome</keyword>
<evidence type="ECO:0000256" key="5">
    <source>
        <dbReference type="SAM" id="MobiDB-lite"/>
    </source>
</evidence>
<feature type="region of interest" description="Disordered" evidence="5">
    <location>
        <begin position="72"/>
        <end position="107"/>
    </location>
</feature>
<evidence type="ECO:0000256" key="2">
    <source>
        <dbReference type="ARBA" id="ARBA00006944"/>
    </source>
</evidence>
<dbReference type="AlphaFoldDB" id="A0A8C5FVY1"/>
<feature type="transmembrane region" description="Helical" evidence="6">
    <location>
        <begin position="20"/>
        <end position="39"/>
    </location>
</feature>
<keyword evidence="4" id="KW-0539">Nucleus</keyword>
<protein>
    <submittedName>
        <fullName evidence="7">Uncharacterized protein</fullName>
    </submittedName>
</protein>
<dbReference type="Proteomes" id="UP000694546">
    <property type="component" value="Chromosome 21"/>
</dbReference>
<evidence type="ECO:0000256" key="4">
    <source>
        <dbReference type="ARBA" id="ARBA00023242"/>
    </source>
</evidence>
<keyword evidence="6" id="KW-1133">Transmembrane helix</keyword>
<dbReference type="GO" id="GO:0000122">
    <property type="term" value="P:negative regulation of transcription by RNA polymerase II"/>
    <property type="evidence" value="ECO:0007669"/>
    <property type="project" value="TreeGrafter"/>
</dbReference>
<dbReference type="GO" id="GO:0005634">
    <property type="term" value="C:nucleus"/>
    <property type="evidence" value="ECO:0007669"/>
    <property type="project" value="UniProtKB-SubCell"/>
</dbReference>
<reference evidence="7" key="2">
    <citation type="submission" date="2025-09" db="UniProtKB">
        <authorList>
            <consortium name="Ensembl"/>
        </authorList>
    </citation>
    <scope>IDENTIFICATION</scope>
</reference>
<keyword evidence="3" id="KW-0217">Developmental protein</keyword>
<dbReference type="PANTHER" id="PTHR16770">
    <property type="entry name" value="PROTEIN RIPPLY-LIKE"/>
    <property type="match status" value="1"/>
</dbReference>
<keyword evidence="6" id="KW-0812">Transmembrane</keyword>
<evidence type="ECO:0000256" key="1">
    <source>
        <dbReference type="ARBA" id="ARBA00004123"/>
    </source>
</evidence>
<evidence type="ECO:0000313" key="8">
    <source>
        <dbReference type="Proteomes" id="UP000694546"/>
    </source>
</evidence>
<organism evidence="7 8">
    <name type="scientific">Gadus morhua</name>
    <name type="common">Atlantic cod</name>
    <dbReference type="NCBI Taxonomy" id="8049"/>
    <lineage>
        <taxon>Eukaryota</taxon>
        <taxon>Metazoa</taxon>
        <taxon>Chordata</taxon>
        <taxon>Craniata</taxon>
        <taxon>Vertebrata</taxon>
        <taxon>Euteleostomi</taxon>
        <taxon>Actinopterygii</taxon>
        <taxon>Neopterygii</taxon>
        <taxon>Teleostei</taxon>
        <taxon>Neoteleostei</taxon>
        <taxon>Acanthomorphata</taxon>
        <taxon>Zeiogadaria</taxon>
        <taxon>Gadariae</taxon>
        <taxon>Gadiformes</taxon>
        <taxon>Gadoidei</taxon>
        <taxon>Gadidae</taxon>
        <taxon>Gadus</taxon>
    </lineage>
</organism>
<keyword evidence="6" id="KW-0472">Membrane</keyword>
<dbReference type="PANTHER" id="PTHR16770:SF3">
    <property type="entry name" value="PROTEIN RIPPLY2"/>
    <property type="match status" value="1"/>
</dbReference>
<evidence type="ECO:0000313" key="7">
    <source>
        <dbReference type="Ensembl" id="ENSGMOP00000065493.1"/>
    </source>
</evidence>
<dbReference type="InterPro" id="IPR028127">
    <property type="entry name" value="Ripply_fam"/>
</dbReference>
<comment type="subcellular location">
    <subcellularLocation>
        <location evidence="1">Nucleus</location>
    </subcellularLocation>
</comment>
<dbReference type="Pfam" id="PF14998">
    <property type="entry name" value="Ripply"/>
    <property type="match status" value="1"/>
</dbReference>
<name>A0A8C5FVY1_GADMO</name>